<dbReference type="PROSITE" id="PS01124">
    <property type="entry name" value="HTH_ARAC_FAMILY_2"/>
    <property type="match status" value="1"/>
</dbReference>
<dbReference type="CDD" id="cd06124">
    <property type="entry name" value="cupin_NimR-like_N"/>
    <property type="match status" value="1"/>
</dbReference>
<organism evidence="5 6">
    <name type="scientific">Dyella lipolytica</name>
    <dbReference type="NCBI Taxonomy" id="1867835"/>
    <lineage>
        <taxon>Bacteria</taxon>
        <taxon>Pseudomonadati</taxon>
        <taxon>Pseudomonadota</taxon>
        <taxon>Gammaproteobacteria</taxon>
        <taxon>Lysobacterales</taxon>
        <taxon>Rhodanobacteraceae</taxon>
        <taxon>Dyella</taxon>
    </lineage>
</organism>
<gene>
    <name evidence="5" type="ORF">ISP13_05995</name>
</gene>
<evidence type="ECO:0000259" key="4">
    <source>
        <dbReference type="PROSITE" id="PS01124"/>
    </source>
</evidence>
<proteinExistence type="predicted"/>
<dbReference type="Pfam" id="PF12833">
    <property type="entry name" value="HTH_18"/>
    <property type="match status" value="1"/>
</dbReference>
<dbReference type="SUPFAM" id="SSF51182">
    <property type="entry name" value="RmlC-like cupins"/>
    <property type="match status" value="1"/>
</dbReference>
<dbReference type="InterPro" id="IPR018060">
    <property type="entry name" value="HTH_AraC"/>
</dbReference>
<keyword evidence="6" id="KW-1185">Reference proteome</keyword>
<dbReference type="SUPFAM" id="SSF46689">
    <property type="entry name" value="Homeodomain-like"/>
    <property type="match status" value="1"/>
</dbReference>
<dbReference type="InterPro" id="IPR011051">
    <property type="entry name" value="RmlC_Cupin_sf"/>
</dbReference>
<dbReference type="EMBL" id="JADIKG010000011">
    <property type="protein sequence ID" value="MFK2873079.1"/>
    <property type="molecule type" value="Genomic_DNA"/>
</dbReference>
<dbReference type="PANTHER" id="PTHR11019">
    <property type="entry name" value="HTH-TYPE TRANSCRIPTIONAL REGULATOR NIMR"/>
    <property type="match status" value="1"/>
</dbReference>
<keyword evidence="3" id="KW-0804">Transcription</keyword>
<comment type="caution">
    <text evidence="5">The sequence shown here is derived from an EMBL/GenBank/DDBJ whole genome shotgun (WGS) entry which is preliminary data.</text>
</comment>
<evidence type="ECO:0000313" key="5">
    <source>
        <dbReference type="EMBL" id="MFK2873079.1"/>
    </source>
</evidence>
<evidence type="ECO:0000256" key="3">
    <source>
        <dbReference type="ARBA" id="ARBA00023163"/>
    </source>
</evidence>
<sequence length="268" mass="29811">MSRKRQTAIFDRLADDGSAIATLTHNYPAGHVIPLHFHDRDQLVYASRGVMTVQTDGGAWIVPTHRGVWIPKGVPHSIAMSGAVAMRTLYLQPRLAKVLPRDCCVINVPPLLKELILHACTVGPLWKSERAQRHLVDMIVDQLQVIQMVPLQLPNLTDSRARRVAETLLTEPGNRQPLAHICKTSGASLRTIERLFLDETNMTFGKWRQQLRMMHAMRLLGEGAKVTHAALDAGYSTPSAFIAAFRKTFGTTPTSYFETFARTPSAPT</sequence>
<name>A0ABW8IUK6_9GAMM</name>
<evidence type="ECO:0000256" key="1">
    <source>
        <dbReference type="ARBA" id="ARBA00023015"/>
    </source>
</evidence>
<reference evidence="5 6" key="1">
    <citation type="submission" date="2020-10" db="EMBL/GenBank/DDBJ databases">
        <title>Phylogeny of dyella-like bacteria.</title>
        <authorList>
            <person name="Fu J."/>
        </authorList>
    </citation>
    <scope>NUCLEOTIDE SEQUENCE [LARGE SCALE GENOMIC DNA]</scope>
    <source>
        <strain evidence="5 6">DHOB07</strain>
    </source>
</reference>
<accession>A0ABW8IUK6</accession>
<evidence type="ECO:0000313" key="6">
    <source>
        <dbReference type="Proteomes" id="UP001620405"/>
    </source>
</evidence>
<protein>
    <submittedName>
        <fullName evidence="5">Helix-turn-helix transcriptional regulator</fullName>
    </submittedName>
</protein>
<dbReference type="Gene3D" id="2.60.120.10">
    <property type="entry name" value="Jelly Rolls"/>
    <property type="match status" value="1"/>
</dbReference>
<dbReference type="InterPro" id="IPR014710">
    <property type="entry name" value="RmlC-like_jellyroll"/>
</dbReference>
<dbReference type="RefSeq" id="WP_284398273.1">
    <property type="nucleotide sequence ID" value="NZ_BSNQ01000003.1"/>
</dbReference>
<dbReference type="PANTHER" id="PTHR11019:SF199">
    <property type="entry name" value="HTH-TYPE TRANSCRIPTIONAL REGULATOR NIMR"/>
    <property type="match status" value="1"/>
</dbReference>
<keyword evidence="2" id="KW-0238">DNA-binding</keyword>
<dbReference type="Pfam" id="PF02311">
    <property type="entry name" value="AraC_binding"/>
    <property type="match status" value="1"/>
</dbReference>
<dbReference type="Gene3D" id="1.10.10.60">
    <property type="entry name" value="Homeodomain-like"/>
    <property type="match status" value="1"/>
</dbReference>
<dbReference type="Proteomes" id="UP001620405">
    <property type="component" value="Unassembled WGS sequence"/>
</dbReference>
<feature type="domain" description="HTH araC/xylS-type" evidence="4">
    <location>
        <begin position="159"/>
        <end position="259"/>
    </location>
</feature>
<dbReference type="InterPro" id="IPR009057">
    <property type="entry name" value="Homeodomain-like_sf"/>
</dbReference>
<dbReference type="SMART" id="SM00342">
    <property type="entry name" value="HTH_ARAC"/>
    <property type="match status" value="1"/>
</dbReference>
<keyword evidence="1" id="KW-0805">Transcription regulation</keyword>
<evidence type="ECO:0000256" key="2">
    <source>
        <dbReference type="ARBA" id="ARBA00023125"/>
    </source>
</evidence>
<dbReference type="InterPro" id="IPR003313">
    <property type="entry name" value="AraC-bd"/>
</dbReference>